<dbReference type="KEGG" id="ptt:VY86_20455"/>
<dbReference type="Proteomes" id="UP000034866">
    <property type="component" value="Chromosome"/>
</dbReference>
<dbReference type="InterPro" id="IPR010393">
    <property type="entry name" value="DUF991_YecM-like"/>
</dbReference>
<dbReference type="SUPFAM" id="SSF54593">
    <property type="entry name" value="Glyoxalase/Bleomycin resistance protein/Dihydroxybiphenyl dioxygenase"/>
    <property type="match status" value="1"/>
</dbReference>
<dbReference type="NCBIfam" id="NF008681">
    <property type="entry name" value="PRK11700.1-4"/>
    <property type="match status" value="1"/>
</dbReference>
<gene>
    <name evidence="1" type="ORF">VY86_20455</name>
</gene>
<proteinExistence type="predicted"/>
<evidence type="ECO:0000313" key="1">
    <source>
        <dbReference type="EMBL" id="AKH65377.1"/>
    </source>
</evidence>
<organism evidence="1 2">
    <name type="scientific">Photorhabdus thracensis</name>
    <dbReference type="NCBI Taxonomy" id="230089"/>
    <lineage>
        <taxon>Bacteria</taxon>
        <taxon>Pseudomonadati</taxon>
        <taxon>Pseudomonadota</taxon>
        <taxon>Gammaproteobacteria</taxon>
        <taxon>Enterobacterales</taxon>
        <taxon>Morganellaceae</taxon>
        <taxon>Photorhabdus</taxon>
    </lineage>
</organism>
<dbReference type="Gene3D" id="3.10.180.10">
    <property type="entry name" value="2,3-Dihydroxybiphenyl 1,2-Dioxygenase, domain 1"/>
    <property type="match status" value="1"/>
</dbReference>
<dbReference type="STRING" id="230089.VY86_20455"/>
<name>A0A0F7LU87_9GAMM</name>
<accession>A0A0F7LU87</accession>
<dbReference type="GO" id="GO:0005829">
    <property type="term" value="C:cytosol"/>
    <property type="evidence" value="ECO:0007669"/>
    <property type="project" value="TreeGrafter"/>
</dbReference>
<evidence type="ECO:0000313" key="2">
    <source>
        <dbReference type="Proteomes" id="UP000034866"/>
    </source>
</evidence>
<dbReference type="RefSeq" id="WP_046976345.1">
    <property type="nucleotide sequence ID" value="NZ_CAWQPG010000304.1"/>
</dbReference>
<sequence>MTHCSSVVELQNIAELQDLVVDLVMFTQKLSQFRQRLNLDFEQYQADHISLRCNDIAVAERWRKGFLQCGSLMSESIINGRLICLFDLVQPITVLNWQIDCVELPYPGKKAYAHQGWEHVELVLPVAPEMLSVEARALLPQPLPGGFSVKESQPKGERERLPNPTLAITDGEITVKFHPFTLRDIVKSEHQSAKLTFPSQ</sequence>
<dbReference type="PANTHER" id="PTHR37519">
    <property type="match status" value="1"/>
</dbReference>
<dbReference type="OrthoDB" id="5689462at2"/>
<dbReference type="EMBL" id="CP011104">
    <property type="protein sequence ID" value="AKH65377.1"/>
    <property type="molecule type" value="Genomic_DNA"/>
</dbReference>
<protein>
    <submittedName>
        <fullName evidence="1">Metal-binding protein</fullName>
    </submittedName>
</protein>
<dbReference type="InterPro" id="IPR029068">
    <property type="entry name" value="Glyas_Bleomycin-R_OHBP_Dase"/>
</dbReference>
<dbReference type="PATRIC" id="fig|230089.6.peg.4612"/>
<keyword evidence="2" id="KW-1185">Reference proteome</keyword>
<reference evidence="2" key="2">
    <citation type="submission" date="2015-03" db="EMBL/GenBank/DDBJ databases">
        <title>Genome sequence of Azospirillum thiophilum strain DSM 21654T.</title>
        <authorList>
            <person name="Kwak Y."/>
            <person name="Shin J.-H."/>
        </authorList>
    </citation>
    <scope>NUCLEOTIDE SEQUENCE [LARGE SCALE GENOMIC DNA]</scope>
    <source>
        <strain evidence="2">DSM 15199</strain>
    </source>
</reference>
<reference evidence="1 2" key="1">
    <citation type="journal article" date="2015" name="J. Biotechnol.">
        <title>Complete genome sequence of Photorhabdus temperata subsp. thracensis 39-8(T), an entomopathogenic bacterium for the improved commercial bioinsecticide.</title>
        <authorList>
            <person name="Kwak Y."/>
            <person name="Shin J.H."/>
        </authorList>
    </citation>
    <scope>NUCLEOTIDE SEQUENCE [LARGE SCALE GENOMIC DNA]</scope>
    <source>
        <strain evidence="1 2">DSM 15199</strain>
    </source>
</reference>
<dbReference type="AlphaFoldDB" id="A0A0F7LU87"/>
<dbReference type="Pfam" id="PF06185">
    <property type="entry name" value="YecM"/>
    <property type="match status" value="1"/>
</dbReference>
<dbReference type="PANTHER" id="PTHR37519:SF1">
    <property type="entry name" value="DIHYDROXYBIPHENYL DIOXYGENASE DOMAIN-CONTAINING PROTEIN"/>
    <property type="match status" value="1"/>
</dbReference>